<proteinExistence type="predicted"/>
<dbReference type="PANTHER" id="PTHR33164:SF44">
    <property type="entry name" value="TRANSCRIPTIONAL REGULATORY PROTEIN"/>
    <property type="match status" value="1"/>
</dbReference>
<dbReference type="PROSITE" id="PS50995">
    <property type="entry name" value="HTH_MARR_2"/>
    <property type="match status" value="1"/>
</dbReference>
<comment type="caution">
    <text evidence="5">The sequence shown here is derived from an EMBL/GenBank/DDBJ whole genome shotgun (WGS) entry which is preliminary data.</text>
</comment>
<dbReference type="EMBL" id="BMLX01000001">
    <property type="protein sequence ID" value="GGP19800.1"/>
    <property type="molecule type" value="Genomic_DNA"/>
</dbReference>
<dbReference type="PANTHER" id="PTHR33164">
    <property type="entry name" value="TRANSCRIPTIONAL REGULATOR, MARR FAMILY"/>
    <property type="match status" value="1"/>
</dbReference>
<evidence type="ECO:0000313" key="6">
    <source>
        <dbReference type="Proteomes" id="UP000637267"/>
    </source>
</evidence>
<dbReference type="InterPro" id="IPR000835">
    <property type="entry name" value="HTH_MarR-typ"/>
</dbReference>
<accession>A0ABQ2P7M5</accession>
<dbReference type="PROSITE" id="PS01117">
    <property type="entry name" value="HTH_MARR_1"/>
    <property type="match status" value="1"/>
</dbReference>
<evidence type="ECO:0000256" key="2">
    <source>
        <dbReference type="ARBA" id="ARBA00023125"/>
    </source>
</evidence>
<organism evidence="5 6">
    <name type="scientific">Silvimonas iriomotensis</name>
    <dbReference type="NCBI Taxonomy" id="449662"/>
    <lineage>
        <taxon>Bacteria</taxon>
        <taxon>Pseudomonadati</taxon>
        <taxon>Pseudomonadota</taxon>
        <taxon>Betaproteobacteria</taxon>
        <taxon>Neisseriales</taxon>
        <taxon>Chitinibacteraceae</taxon>
        <taxon>Silvimonas</taxon>
    </lineage>
</organism>
<name>A0ABQ2P7M5_9NEIS</name>
<keyword evidence="1" id="KW-0805">Transcription regulation</keyword>
<sequence length="142" mass="15484">MTTKRALSEAQELLFYAYRAFTAAPDALLDQRGWNRVHHRLLHFIGRDPGIAVNELLEKLGVSKQAVHGPLKALVEAGLVETAPDAEDRRVKCLSLTEAGAQLESALSSPQFAMLGEVFAQCGPQAVQGWEAVMKAMAKRIS</sequence>
<dbReference type="InterPro" id="IPR023187">
    <property type="entry name" value="Tscrpt_reg_MarR-type_CS"/>
</dbReference>
<reference evidence="6" key="1">
    <citation type="journal article" date="2019" name="Int. J. Syst. Evol. Microbiol.">
        <title>The Global Catalogue of Microorganisms (GCM) 10K type strain sequencing project: providing services to taxonomists for standard genome sequencing and annotation.</title>
        <authorList>
            <consortium name="The Broad Institute Genomics Platform"/>
            <consortium name="The Broad Institute Genome Sequencing Center for Infectious Disease"/>
            <person name="Wu L."/>
            <person name="Ma J."/>
        </authorList>
    </citation>
    <scope>NUCLEOTIDE SEQUENCE [LARGE SCALE GENOMIC DNA]</scope>
    <source>
        <strain evidence="6">CGMCC 1.8859</strain>
    </source>
</reference>
<dbReference type="RefSeq" id="WP_188703342.1">
    <property type="nucleotide sequence ID" value="NZ_BMLX01000001.1"/>
</dbReference>
<keyword evidence="2" id="KW-0238">DNA-binding</keyword>
<evidence type="ECO:0000259" key="4">
    <source>
        <dbReference type="PROSITE" id="PS50995"/>
    </source>
</evidence>
<dbReference type="SMART" id="SM00347">
    <property type="entry name" value="HTH_MARR"/>
    <property type="match status" value="1"/>
</dbReference>
<evidence type="ECO:0000256" key="1">
    <source>
        <dbReference type="ARBA" id="ARBA00023015"/>
    </source>
</evidence>
<dbReference type="CDD" id="cd00090">
    <property type="entry name" value="HTH_ARSR"/>
    <property type="match status" value="1"/>
</dbReference>
<evidence type="ECO:0000313" key="5">
    <source>
        <dbReference type="EMBL" id="GGP19800.1"/>
    </source>
</evidence>
<keyword evidence="3" id="KW-0804">Transcription</keyword>
<keyword evidence="6" id="KW-1185">Reference proteome</keyword>
<dbReference type="Proteomes" id="UP000637267">
    <property type="component" value="Unassembled WGS sequence"/>
</dbReference>
<evidence type="ECO:0000256" key="3">
    <source>
        <dbReference type="ARBA" id="ARBA00023163"/>
    </source>
</evidence>
<dbReference type="InterPro" id="IPR036388">
    <property type="entry name" value="WH-like_DNA-bd_sf"/>
</dbReference>
<dbReference type="InterPro" id="IPR011991">
    <property type="entry name" value="ArsR-like_HTH"/>
</dbReference>
<protein>
    <submittedName>
        <fullName evidence="5">MarR family transcriptional regulator</fullName>
    </submittedName>
</protein>
<feature type="domain" description="HTH marR-type" evidence="4">
    <location>
        <begin position="7"/>
        <end position="142"/>
    </location>
</feature>
<dbReference type="InterPro" id="IPR039422">
    <property type="entry name" value="MarR/SlyA-like"/>
</dbReference>
<dbReference type="InterPro" id="IPR036390">
    <property type="entry name" value="WH_DNA-bd_sf"/>
</dbReference>
<dbReference type="SUPFAM" id="SSF46785">
    <property type="entry name" value="Winged helix' DNA-binding domain"/>
    <property type="match status" value="1"/>
</dbReference>
<dbReference type="Gene3D" id="1.10.10.10">
    <property type="entry name" value="Winged helix-like DNA-binding domain superfamily/Winged helix DNA-binding domain"/>
    <property type="match status" value="1"/>
</dbReference>
<dbReference type="Pfam" id="PF12802">
    <property type="entry name" value="MarR_2"/>
    <property type="match status" value="1"/>
</dbReference>
<gene>
    <name evidence="5" type="primary">marR</name>
    <name evidence="5" type="ORF">GCM10010970_12410</name>
</gene>